<evidence type="ECO:0000256" key="2">
    <source>
        <dbReference type="SAM" id="MobiDB-lite"/>
    </source>
</evidence>
<feature type="domain" description="RPAP1 N-terminal" evidence="4">
    <location>
        <begin position="237"/>
        <end position="280"/>
    </location>
</feature>
<evidence type="ECO:0000256" key="1">
    <source>
        <dbReference type="ARBA" id="ARBA00009953"/>
    </source>
</evidence>
<name>A0A9W8H9C2_9FUNG</name>
<dbReference type="Proteomes" id="UP001140217">
    <property type="component" value="Unassembled WGS sequence"/>
</dbReference>
<dbReference type="Pfam" id="PF08620">
    <property type="entry name" value="RPAP1_C"/>
    <property type="match status" value="1"/>
</dbReference>
<evidence type="ECO:0000259" key="3">
    <source>
        <dbReference type="Pfam" id="PF08620"/>
    </source>
</evidence>
<dbReference type="EMBL" id="JANBUL010000217">
    <property type="protein sequence ID" value="KAJ2778656.1"/>
    <property type="molecule type" value="Genomic_DNA"/>
</dbReference>
<evidence type="ECO:0008006" key="7">
    <source>
        <dbReference type="Google" id="ProtNLM"/>
    </source>
</evidence>
<evidence type="ECO:0000313" key="5">
    <source>
        <dbReference type="EMBL" id="KAJ2778656.1"/>
    </source>
</evidence>
<protein>
    <recommendedName>
        <fullName evidence="7">RNA polymerase II-associated protein 1 N-terminal domain-containing protein</fullName>
    </recommendedName>
</protein>
<feature type="compositionally biased region" description="Low complexity" evidence="2">
    <location>
        <begin position="107"/>
        <end position="126"/>
    </location>
</feature>
<feature type="region of interest" description="Disordered" evidence="2">
    <location>
        <begin position="103"/>
        <end position="348"/>
    </location>
</feature>
<feature type="compositionally biased region" description="Basic and acidic residues" evidence="2">
    <location>
        <begin position="233"/>
        <end position="249"/>
    </location>
</feature>
<evidence type="ECO:0000259" key="4">
    <source>
        <dbReference type="Pfam" id="PF08621"/>
    </source>
</evidence>
<dbReference type="OrthoDB" id="348201at2759"/>
<dbReference type="PANTHER" id="PTHR21483:SF18">
    <property type="entry name" value="RNA POLYMERASE II-ASSOCIATED PROTEIN 1"/>
    <property type="match status" value="1"/>
</dbReference>
<dbReference type="Pfam" id="PF08621">
    <property type="entry name" value="RPAP1_N"/>
    <property type="match status" value="1"/>
</dbReference>
<feature type="compositionally biased region" description="Polar residues" evidence="2">
    <location>
        <begin position="60"/>
        <end position="70"/>
    </location>
</feature>
<accession>A0A9W8H9C2</accession>
<reference evidence="5" key="1">
    <citation type="submission" date="2022-07" db="EMBL/GenBank/DDBJ databases">
        <title>Phylogenomic reconstructions and comparative analyses of Kickxellomycotina fungi.</title>
        <authorList>
            <person name="Reynolds N.K."/>
            <person name="Stajich J.E."/>
            <person name="Barry K."/>
            <person name="Grigoriev I.V."/>
            <person name="Crous P."/>
            <person name="Smith M.E."/>
        </authorList>
    </citation>
    <scope>NUCLEOTIDE SEQUENCE</scope>
    <source>
        <strain evidence="5">NBRC 105414</strain>
    </source>
</reference>
<feature type="region of interest" description="Disordered" evidence="2">
    <location>
        <begin position="1"/>
        <end position="83"/>
    </location>
</feature>
<sequence>MGDGSENARMHRGICRPGLGPGGGDADEDLEAMQREFFESKSRPAAQVIRRGQPPEVSGACQTSAGSVTRSEGAETARATTSGGDILDFARRMGDAIKEFEVRERTASGQAEAEAAGSAAAQPARTGAKKLSLFAQRRLAKQEQQGSGSDKVPGAGTVGSGSAATFLPKLMAPISERQGLGPAMPPQPVPRHTGFPDIPVDFPGAQQTRGGGNPEAAPEAGREAGSQTAESWARIREQISSENKSRIESMSDAAIQEAQEEIRGALSSETIERLIQRRQAARGGEGGTSSPAKPTKQVRFAAPEPDAEASGAADAQLDPLVPPAPEWVEEGDGDEEGTAAAGYFNVDDNGTGDDGSGFYANVKRKHYPPEALEDAQLAWMLGHRQAKSPMERALSGSRARESKAAASRVAAPPGDGEGDEDLMQRPVSHIRFAFDGQILAEEADVPVGAGLHHHGDDPDKPGYTIPELLHLSRSTVPAQRAVALATLGTIVHKVNVGAWDLAQSAEVYAGLLDWQAELYFAHGISDQSKTGRTEAIIALWLWVVETARYKTLVRLANGGQTEALDSTPLPGPEVSVLPKSVVATGALVEQTFKALGSMLSTRFMDAACDVVSHSLAPDQQLTMVAECVKTLMGAAPEFDECIRAHGRLLVVLQNRFPHLMGA</sequence>
<feature type="domain" description="RPAP1 C-terminal" evidence="3">
    <location>
        <begin position="430"/>
        <end position="494"/>
    </location>
</feature>
<feature type="compositionally biased region" description="Low complexity" evidence="2">
    <location>
        <begin position="214"/>
        <end position="225"/>
    </location>
</feature>
<dbReference type="InterPro" id="IPR013930">
    <property type="entry name" value="RPAP1_N"/>
</dbReference>
<gene>
    <name evidence="5" type="ORF">H4R18_004470</name>
</gene>
<feature type="compositionally biased region" description="Acidic residues" evidence="2">
    <location>
        <begin position="327"/>
        <end position="337"/>
    </location>
</feature>
<dbReference type="AlphaFoldDB" id="A0A9W8H9C2"/>
<organism evidence="5 6">
    <name type="scientific">Coemansia javaensis</name>
    <dbReference type="NCBI Taxonomy" id="2761396"/>
    <lineage>
        <taxon>Eukaryota</taxon>
        <taxon>Fungi</taxon>
        <taxon>Fungi incertae sedis</taxon>
        <taxon>Zoopagomycota</taxon>
        <taxon>Kickxellomycotina</taxon>
        <taxon>Kickxellomycetes</taxon>
        <taxon>Kickxellales</taxon>
        <taxon>Kickxellaceae</taxon>
        <taxon>Coemansia</taxon>
    </lineage>
</organism>
<dbReference type="GO" id="GO:0006366">
    <property type="term" value="P:transcription by RNA polymerase II"/>
    <property type="evidence" value="ECO:0007669"/>
    <property type="project" value="InterPro"/>
</dbReference>
<comment type="similarity">
    <text evidence="1">Belongs to the RPAP1 family.</text>
</comment>
<feature type="compositionally biased region" description="Basic and acidic residues" evidence="2">
    <location>
        <begin position="32"/>
        <end position="42"/>
    </location>
</feature>
<dbReference type="InterPro" id="IPR039913">
    <property type="entry name" value="RPAP1/Rba50"/>
</dbReference>
<evidence type="ECO:0000313" key="6">
    <source>
        <dbReference type="Proteomes" id="UP001140217"/>
    </source>
</evidence>
<keyword evidence="6" id="KW-1185">Reference proteome</keyword>
<dbReference type="PANTHER" id="PTHR21483">
    <property type="entry name" value="RNA POLYMERASE II-ASSOCIATED PROTEIN 1"/>
    <property type="match status" value="1"/>
</dbReference>
<comment type="caution">
    <text evidence="5">The sequence shown here is derived from an EMBL/GenBank/DDBJ whole genome shotgun (WGS) entry which is preliminary data.</text>
</comment>
<proteinExistence type="inferred from homology"/>
<dbReference type="InterPro" id="IPR013929">
    <property type="entry name" value="RPAP1_C"/>
</dbReference>
<feature type="region of interest" description="Disordered" evidence="2">
    <location>
        <begin position="389"/>
        <end position="419"/>
    </location>
</feature>